<evidence type="ECO:0000313" key="1">
    <source>
        <dbReference type="EMBL" id="CAI5450710.1"/>
    </source>
</evidence>
<evidence type="ECO:0008006" key="3">
    <source>
        <dbReference type="Google" id="ProtNLM"/>
    </source>
</evidence>
<dbReference type="AlphaFoldDB" id="A0A9P1IRI3"/>
<dbReference type="Proteomes" id="UP001152747">
    <property type="component" value="Unassembled WGS sequence"/>
</dbReference>
<comment type="caution">
    <text evidence="1">The sequence shown here is derived from an EMBL/GenBank/DDBJ whole genome shotgun (WGS) entry which is preliminary data.</text>
</comment>
<gene>
    <name evidence="1" type="ORF">CAMP_LOCUS13347</name>
</gene>
<proteinExistence type="predicted"/>
<reference evidence="1" key="1">
    <citation type="submission" date="2022-11" db="EMBL/GenBank/DDBJ databases">
        <authorList>
            <person name="Kikuchi T."/>
        </authorList>
    </citation>
    <scope>NUCLEOTIDE SEQUENCE</scope>
    <source>
        <strain evidence="1">PS1010</strain>
    </source>
</reference>
<dbReference type="SUPFAM" id="SSF56436">
    <property type="entry name" value="C-type lectin-like"/>
    <property type="match status" value="1"/>
</dbReference>
<protein>
    <recommendedName>
        <fullName evidence="3">C-type lectin domain-containing protein</fullName>
    </recommendedName>
</protein>
<sequence>MSFRHDPVFQSLRKIQKLELQDAKTSIESLLPKVPIGCLDRCRKLLWRILIPILESHVETFGLVQLLWNSPHFSRCEVFWKLLDLPRDREPYRQAWIEQFFLIFQIESFENEINAANMMIAIFDRMNRNEKARYVTPIKIGVFVKVEVFDRCKSGILESMNAIISNADSENEKIIEVLEDISCLFGNYCLVRFMVRRLDCILSEDTVFAIRYAKTLLNNNSETSGFYQTSDPNISEVLLENLDVQLSKFNPEFDKLQLAFDLVNSFVDFKSINFEAIDQKIEKMNELGVLKVFNNFKENGQTQKPIPMDGVYTIENTRQFLIENKEKSARYLIDEINNEVHLDNRIARIVAINKLTDSFTRFELHDKLLQCFRMISDEYLLSHKIHFLLEEIDCIEMLNYWFDNAQSSHFLFLAAKFIPSLGTKEGIIKVVAKFLMKINFIDLFQAMTIRAMWEQIKTVLENVGDVFMEMEAKRGYSNWMDDYRFVMTIEKLSKFLERKDFIKVLLVRIDLLFDPDFKTRYALTLAQCGFDEQNRYQINPATSRENDKIVEKIFKYLCELHPEISNRATIEVAVQIFKNFVDVDVDDFWVYVDLQSILWLKNWARQHLTRDDDVNLRQKINDIFETNKSYSSQPSFGTNYEVVSQRRALKFFESDIHVLCNIIEFDMRNATDNMKYTNNRDDMEIAIKSDVTNCSESIELLETQQFDKLKACAANLTKMIRINSVVCATRMYLHTTQAKAFQFCETKNMEKLGFENANERRMWSKLNPAANRTNTQVVLGADILSGSVKWTDPWITGDSELSYWASGFPKYGDKCVVLQMATQLLETVECESLVCGSLNCPSIVLCGQHV</sequence>
<dbReference type="EMBL" id="CANHGI010000005">
    <property type="protein sequence ID" value="CAI5450710.1"/>
    <property type="molecule type" value="Genomic_DNA"/>
</dbReference>
<evidence type="ECO:0000313" key="2">
    <source>
        <dbReference type="Proteomes" id="UP001152747"/>
    </source>
</evidence>
<accession>A0A9P1IRI3</accession>
<organism evidence="1 2">
    <name type="scientific">Caenorhabditis angaria</name>
    <dbReference type="NCBI Taxonomy" id="860376"/>
    <lineage>
        <taxon>Eukaryota</taxon>
        <taxon>Metazoa</taxon>
        <taxon>Ecdysozoa</taxon>
        <taxon>Nematoda</taxon>
        <taxon>Chromadorea</taxon>
        <taxon>Rhabditida</taxon>
        <taxon>Rhabditina</taxon>
        <taxon>Rhabditomorpha</taxon>
        <taxon>Rhabditoidea</taxon>
        <taxon>Rhabditidae</taxon>
        <taxon>Peloderinae</taxon>
        <taxon>Caenorhabditis</taxon>
    </lineage>
</organism>
<name>A0A9P1IRI3_9PELO</name>
<keyword evidence="2" id="KW-1185">Reference proteome</keyword>
<dbReference type="InterPro" id="IPR016187">
    <property type="entry name" value="CTDL_fold"/>
</dbReference>